<reference evidence="2 3" key="1">
    <citation type="journal article" date="2019" name="Sci. Rep.">
        <title>Orb-weaving spider Araneus ventricosus genome elucidates the spidroin gene catalogue.</title>
        <authorList>
            <person name="Kono N."/>
            <person name="Nakamura H."/>
            <person name="Ohtoshi R."/>
            <person name="Moran D.A.P."/>
            <person name="Shinohara A."/>
            <person name="Yoshida Y."/>
            <person name="Fujiwara M."/>
            <person name="Mori M."/>
            <person name="Tomita M."/>
            <person name="Arakawa K."/>
        </authorList>
    </citation>
    <scope>NUCLEOTIDE SEQUENCE [LARGE SCALE GENOMIC DNA]</scope>
</reference>
<evidence type="ECO:0000313" key="3">
    <source>
        <dbReference type="Proteomes" id="UP000499080"/>
    </source>
</evidence>
<keyword evidence="3" id="KW-1185">Reference proteome</keyword>
<comment type="caution">
    <text evidence="2">The sequence shown here is derived from an EMBL/GenBank/DDBJ whole genome shotgun (WGS) entry which is preliminary data.</text>
</comment>
<organism evidence="2 3">
    <name type="scientific">Araneus ventricosus</name>
    <name type="common">Orbweaver spider</name>
    <name type="synonym">Epeira ventricosa</name>
    <dbReference type="NCBI Taxonomy" id="182803"/>
    <lineage>
        <taxon>Eukaryota</taxon>
        <taxon>Metazoa</taxon>
        <taxon>Ecdysozoa</taxon>
        <taxon>Arthropoda</taxon>
        <taxon>Chelicerata</taxon>
        <taxon>Arachnida</taxon>
        <taxon>Araneae</taxon>
        <taxon>Araneomorphae</taxon>
        <taxon>Entelegynae</taxon>
        <taxon>Araneoidea</taxon>
        <taxon>Araneidae</taxon>
        <taxon>Araneus</taxon>
    </lineage>
</organism>
<dbReference type="EMBL" id="BGPR01000364">
    <property type="protein sequence ID" value="GBM15862.1"/>
    <property type="molecule type" value="Genomic_DNA"/>
</dbReference>
<protein>
    <submittedName>
        <fullName evidence="2">Uncharacterized protein</fullName>
    </submittedName>
</protein>
<evidence type="ECO:0000313" key="2">
    <source>
        <dbReference type="EMBL" id="GBM15862.1"/>
    </source>
</evidence>
<evidence type="ECO:0000256" key="1">
    <source>
        <dbReference type="SAM" id="Phobius"/>
    </source>
</evidence>
<gene>
    <name evidence="2" type="ORF">AVEN_260136_1</name>
</gene>
<keyword evidence="1" id="KW-0812">Transmembrane</keyword>
<name>A0A4Y2DGD7_ARAVE</name>
<sequence length="123" mass="14406">MESRNNGHEAVGLSLYISYLVKICFGALNMKLCLYISPLKEPNRASRSLPLELSAEEKARDYINALDITDKEHIKENYLSNSETEVNDFQDMRIYPGWPPFLPFEFPRLFPGFTKKFCDFFRR</sequence>
<feature type="transmembrane region" description="Helical" evidence="1">
    <location>
        <begin position="16"/>
        <end position="37"/>
    </location>
</feature>
<keyword evidence="1" id="KW-1133">Transmembrane helix</keyword>
<dbReference type="AlphaFoldDB" id="A0A4Y2DGD7"/>
<dbReference type="Proteomes" id="UP000499080">
    <property type="component" value="Unassembled WGS sequence"/>
</dbReference>
<proteinExistence type="predicted"/>
<keyword evidence="1" id="KW-0472">Membrane</keyword>
<accession>A0A4Y2DGD7</accession>